<keyword evidence="1" id="KW-0597">Phosphoprotein</keyword>
<dbReference type="STRING" id="342108.amb3696"/>
<reference evidence="3 4" key="1">
    <citation type="journal article" date="2005" name="DNA Res.">
        <title>Complete genome sequence of the facultative anaerobic magnetotactic bacterium Magnetospirillum sp. strain AMB-1.</title>
        <authorList>
            <person name="Matsunaga T."/>
            <person name="Okamura Y."/>
            <person name="Fukuda Y."/>
            <person name="Wahyudi A.T."/>
            <person name="Murase Y."/>
            <person name="Takeyama H."/>
        </authorList>
    </citation>
    <scope>NUCLEOTIDE SEQUENCE [LARGE SCALE GENOMIC DNA]</scope>
    <source>
        <strain evidence="4">ATCC 700264 / AMB-1</strain>
    </source>
</reference>
<protein>
    <recommendedName>
        <fullName evidence="2">Response regulatory domain-containing protein</fullName>
    </recommendedName>
</protein>
<feature type="modified residue" description="4-aspartylphosphate" evidence="1">
    <location>
        <position position="63"/>
    </location>
</feature>
<evidence type="ECO:0000256" key="1">
    <source>
        <dbReference type="PROSITE-ProRule" id="PRU00169"/>
    </source>
</evidence>
<evidence type="ECO:0000313" key="3">
    <source>
        <dbReference type="EMBL" id="BAE52500.1"/>
    </source>
</evidence>
<dbReference type="HOGENOM" id="CLU_1935490_0_0_5"/>
<organism evidence="3 4">
    <name type="scientific">Paramagnetospirillum magneticum (strain ATCC 700264 / AMB-1)</name>
    <name type="common">Magnetospirillum magneticum</name>
    <dbReference type="NCBI Taxonomy" id="342108"/>
    <lineage>
        <taxon>Bacteria</taxon>
        <taxon>Pseudomonadati</taxon>
        <taxon>Pseudomonadota</taxon>
        <taxon>Alphaproteobacteria</taxon>
        <taxon>Rhodospirillales</taxon>
        <taxon>Magnetospirillaceae</taxon>
        <taxon>Paramagnetospirillum</taxon>
    </lineage>
</organism>
<dbReference type="KEGG" id="mag:amb3696"/>
<dbReference type="PROSITE" id="PS50110">
    <property type="entry name" value="RESPONSE_REGULATORY"/>
    <property type="match status" value="1"/>
</dbReference>
<keyword evidence="4" id="KW-1185">Reference proteome</keyword>
<dbReference type="Gene3D" id="3.40.50.2300">
    <property type="match status" value="1"/>
</dbReference>
<dbReference type="AlphaFoldDB" id="Q2W0X5"/>
<dbReference type="Proteomes" id="UP000007058">
    <property type="component" value="Chromosome"/>
</dbReference>
<name>Q2W0X5_PARM1</name>
<dbReference type="InterPro" id="IPR001789">
    <property type="entry name" value="Sig_transdc_resp-reg_receiver"/>
</dbReference>
<dbReference type="GO" id="GO:0000160">
    <property type="term" value="P:phosphorelay signal transduction system"/>
    <property type="evidence" value="ECO:0007669"/>
    <property type="project" value="InterPro"/>
</dbReference>
<feature type="domain" description="Response regulatory" evidence="2">
    <location>
        <begin position="13"/>
        <end position="129"/>
    </location>
</feature>
<gene>
    <name evidence="3" type="ordered locus">amb3696</name>
</gene>
<proteinExistence type="predicted"/>
<dbReference type="EMBL" id="AP007255">
    <property type="protein sequence ID" value="BAE52500.1"/>
    <property type="molecule type" value="Genomic_DNA"/>
</dbReference>
<evidence type="ECO:0000313" key="4">
    <source>
        <dbReference type="Proteomes" id="UP000007058"/>
    </source>
</evidence>
<dbReference type="SUPFAM" id="SSF52172">
    <property type="entry name" value="CheY-like"/>
    <property type="match status" value="1"/>
</dbReference>
<dbReference type="InterPro" id="IPR011006">
    <property type="entry name" value="CheY-like_superfamily"/>
</dbReference>
<evidence type="ECO:0000259" key="2">
    <source>
        <dbReference type="PROSITE" id="PS50110"/>
    </source>
</evidence>
<sequence>MRDISAIARSHSRILVVSPNQQKLEMLKRQLQNIGFAQIDWDDNPSLAIGKFSHASYDTVFVDGTLPKRDIKAISEIVHITLGRPRAKLILMTEKGGEGASKSAADGYDATIKTQVSVFDLRKLFISLFG</sequence>
<accession>Q2W0X5</accession>
<dbReference type="RefSeq" id="WP_011386052.1">
    <property type="nucleotide sequence ID" value="NC_007626.1"/>
</dbReference>